<organism evidence="1 2">
    <name type="scientific">Malaciobacter canalis</name>
    <dbReference type="NCBI Taxonomy" id="1912871"/>
    <lineage>
        <taxon>Bacteria</taxon>
        <taxon>Pseudomonadati</taxon>
        <taxon>Campylobacterota</taxon>
        <taxon>Epsilonproteobacteria</taxon>
        <taxon>Campylobacterales</taxon>
        <taxon>Arcobacteraceae</taxon>
        <taxon>Malaciobacter</taxon>
    </lineage>
</organism>
<comment type="caution">
    <text evidence="1">The sequence shown here is derived from an EMBL/GenBank/DDBJ whole genome shotgun (WGS) entry which is preliminary data.</text>
</comment>
<dbReference type="EMBL" id="NWVW01000004">
    <property type="protein sequence ID" value="PHO10324.1"/>
    <property type="molecule type" value="Genomic_DNA"/>
</dbReference>
<evidence type="ECO:0000313" key="2">
    <source>
        <dbReference type="Proteomes" id="UP000221384"/>
    </source>
</evidence>
<accession>A0ABX4LQX7</accession>
<gene>
    <name evidence="1" type="ORF">CPG37_04560</name>
</gene>
<proteinExistence type="predicted"/>
<protein>
    <submittedName>
        <fullName evidence="1">Uncharacterized protein</fullName>
    </submittedName>
</protein>
<name>A0ABX4LQX7_9BACT</name>
<evidence type="ECO:0000313" key="1">
    <source>
        <dbReference type="EMBL" id="PHO10324.1"/>
    </source>
</evidence>
<dbReference type="RefSeq" id="WP_099334006.1">
    <property type="nucleotide sequence ID" value="NZ_CP042812.1"/>
</dbReference>
<reference evidence="1 2" key="1">
    <citation type="submission" date="2017-09" db="EMBL/GenBank/DDBJ databases">
        <authorList>
            <person name="Perez-Cataluna A."/>
            <person name="Figueras M.J."/>
            <person name="Salas-Masso N."/>
        </authorList>
    </citation>
    <scope>NUCLEOTIDE SEQUENCE [LARGE SCALE GENOMIC DNA]</scope>
    <source>
        <strain evidence="1 2">F138-33</strain>
    </source>
</reference>
<dbReference type="Proteomes" id="UP000221384">
    <property type="component" value="Unassembled WGS sequence"/>
</dbReference>
<keyword evidence="2" id="KW-1185">Reference proteome</keyword>
<sequence>MSKELLITVLILRSTICDGKDLVAKKTYDLEEKNAKLLISLGKAKEVDDEVDVDINGVSYNEMTLAELAEVDYKELNKDPLVEYAQACGLEIGNETMKEIYALIETVDFKADEE</sequence>